<accession>A0A382AYJ3</accession>
<dbReference type="GO" id="GO:0006777">
    <property type="term" value="P:Mo-molybdopterin cofactor biosynthetic process"/>
    <property type="evidence" value="ECO:0007669"/>
    <property type="project" value="InterPro"/>
</dbReference>
<proteinExistence type="predicted"/>
<dbReference type="InterPro" id="IPR036563">
    <property type="entry name" value="MoaE_sf"/>
</dbReference>
<sequence>MYIDIRQQAFDPWQELAAYRERLPAAGRSGACAVFVGTMRDYNEGDSVRSMVLEHYPGMTERQLATLVGASCQTHDLMDALVIHRIGEVTPGEDIVLVAAWSAHRGAAFDACREIMEALKSTAPFWKKETLAGDNGERWVTRNTSGHDF</sequence>
<dbReference type="CDD" id="cd00756">
    <property type="entry name" value="MoaE"/>
    <property type="match status" value="1"/>
</dbReference>
<dbReference type="PANTHER" id="PTHR23404">
    <property type="entry name" value="MOLYBDOPTERIN SYNTHASE RELATED"/>
    <property type="match status" value="1"/>
</dbReference>
<organism evidence="1">
    <name type="scientific">marine metagenome</name>
    <dbReference type="NCBI Taxonomy" id="408172"/>
    <lineage>
        <taxon>unclassified sequences</taxon>
        <taxon>metagenomes</taxon>
        <taxon>ecological metagenomes</taxon>
    </lineage>
</organism>
<dbReference type="InterPro" id="IPR003448">
    <property type="entry name" value="Mopterin_biosynth_MoaE"/>
</dbReference>
<gene>
    <name evidence="1" type="ORF">METZ01_LOCUS159484</name>
</gene>
<name>A0A382AYJ3_9ZZZZ</name>
<dbReference type="Pfam" id="PF02391">
    <property type="entry name" value="MoaE"/>
    <property type="match status" value="1"/>
</dbReference>
<dbReference type="Gene3D" id="3.90.1170.40">
    <property type="entry name" value="Molybdopterin biosynthesis MoaE subunit"/>
    <property type="match status" value="1"/>
</dbReference>
<dbReference type="SUPFAM" id="SSF54690">
    <property type="entry name" value="Molybdopterin synthase subunit MoaE"/>
    <property type="match status" value="1"/>
</dbReference>
<dbReference type="EMBL" id="UINC01027417">
    <property type="protein sequence ID" value="SVB06630.1"/>
    <property type="molecule type" value="Genomic_DNA"/>
</dbReference>
<reference evidence="1" key="1">
    <citation type="submission" date="2018-05" db="EMBL/GenBank/DDBJ databases">
        <authorList>
            <person name="Lanie J.A."/>
            <person name="Ng W.-L."/>
            <person name="Kazmierczak K.M."/>
            <person name="Andrzejewski T.M."/>
            <person name="Davidsen T.M."/>
            <person name="Wayne K.J."/>
            <person name="Tettelin H."/>
            <person name="Glass J.I."/>
            <person name="Rusch D."/>
            <person name="Podicherti R."/>
            <person name="Tsui H.-C.T."/>
            <person name="Winkler M.E."/>
        </authorList>
    </citation>
    <scope>NUCLEOTIDE SEQUENCE</scope>
</reference>
<dbReference type="AlphaFoldDB" id="A0A382AYJ3"/>
<evidence type="ECO:0000313" key="1">
    <source>
        <dbReference type="EMBL" id="SVB06630.1"/>
    </source>
</evidence>
<protein>
    <recommendedName>
        <fullName evidence="2">Molybdopterin synthase catalytic subunit</fullName>
    </recommendedName>
</protein>
<evidence type="ECO:0008006" key="2">
    <source>
        <dbReference type="Google" id="ProtNLM"/>
    </source>
</evidence>